<dbReference type="Proteomes" id="UP000509458">
    <property type="component" value="Chromosome"/>
</dbReference>
<evidence type="ECO:0000256" key="1">
    <source>
        <dbReference type="SAM" id="Phobius"/>
    </source>
</evidence>
<feature type="chain" id="PRO_5029907385" evidence="2">
    <location>
        <begin position="20"/>
        <end position="267"/>
    </location>
</feature>
<dbReference type="AlphaFoldDB" id="A0A6T9XYQ1"/>
<keyword evidence="1" id="KW-1133">Transmembrane helix</keyword>
<dbReference type="RefSeq" id="WP_179983074.1">
    <property type="nucleotide sequence ID" value="NZ_LR812090.1"/>
</dbReference>
<evidence type="ECO:0000256" key="2">
    <source>
        <dbReference type="SAM" id="SignalP"/>
    </source>
</evidence>
<feature type="transmembrane region" description="Helical" evidence="1">
    <location>
        <begin position="244"/>
        <end position="261"/>
    </location>
</feature>
<keyword evidence="1" id="KW-0472">Membrane</keyword>
<gene>
    <name evidence="3" type="ORF">ALFOR1_30476</name>
</gene>
<protein>
    <submittedName>
        <fullName evidence="3">Uncharacterized protein</fullName>
    </submittedName>
</protein>
<keyword evidence="1" id="KW-0812">Transmembrane</keyword>
<reference evidence="3 4" key="1">
    <citation type="submission" date="2020-06" db="EMBL/GenBank/DDBJ databases">
        <authorList>
            <person name="Duchaud E."/>
        </authorList>
    </citation>
    <scope>NUCLEOTIDE SEQUENCE [LARGE SCALE GENOMIC DNA]</scope>
    <source>
        <strain evidence="3">Alteromonas fortis</strain>
    </source>
</reference>
<proteinExistence type="predicted"/>
<keyword evidence="2" id="KW-0732">Signal</keyword>
<dbReference type="EMBL" id="LR812090">
    <property type="protein sequence ID" value="CAB9493556.1"/>
    <property type="molecule type" value="Genomic_DNA"/>
</dbReference>
<sequence length="267" mass="30393">MFIKVAAVLLFLISTYANSAFMQFNFTGQVSSVENYIDTYFDESALINTPIRGSFRLDLSKEVNGRLETRWYWWGQVEYGTPVLTSSITLGSTTFSLNNQGIYNAEGDENLPEETIHMYDGPDYDDAPIGDGEYFSDYARDVEIETNGESNTAYNLSIYFIDLVNDFLQFSEDTNLFDKQPDFSQPFLWEDFDFSNNDQQGSGSFYVARHFYSTDGVYEHLVDSEVTFNLSSVSAIKVSSTSSLVSFIFLFISFAVMRNAISRMEVH</sequence>
<organism evidence="3 4">
    <name type="scientific">Alteromonas macleodii</name>
    <name type="common">Pseudoalteromonas macleodii</name>
    <dbReference type="NCBI Taxonomy" id="28108"/>
    <lineage>
        <taxon>Bacteria</taxon>
        <taxon>Pseudomonadati</taxon>
        <taxon>Pseudomonadota</taxon>
        <taxon>Gammaproteobacteria</taxon>
        <taxon>Alteromonadales</taxon>
        <taxon>Alteromonadaceae</taxon>
        <taxon>Alteromonas/Salinimonas group</taxon>
        <taxon>Alteromonas</taxon>
    </lineage>
</organism>
<feature type="signal peptide" evidence="2">
    <location>
        <begin position="1"/>
        <end position="19"/>
    </location>
</feature>
<accession>A0A6T9XYQ1</accession>
<name>A0A6T9XYQ1_ALTMA</name>
<evidence type="ECO:0000313" key="3">
    <source>
        <dbReference type="EMBL" id="CAB9493556.1"/>
    </source>
</evidence>
<evidence type="ECO:0000313" key="4">
    <source>
        <dbReference type="Proteomes" id="UP000509458"/>
    </source>
</evidence>